<evidence type="ECO:0000256" key="6">
    <source>
        <dbReference type="ARBA" id="ARBA00022438"/>
    </source>
</evidence>
<keyword evidence="9 14" id="KW-0479">Metal-binding</keyword>
<dbReference type="GO" id="GO:0004177">
    <property type="term" value="F:aminopeptidase activity"/>
    <property type="evidence" value="ECO:0007669"/>
    <property type="project" value="UniProtKB-KW"/>
</dbReference>
<dbReference type="FunFam" id="3.30.540.30:FF:000002">
    <property type="entry name" value="Dipeptidyl peptidase 3"/>
    <property type="match status" value="1"/>
</dbReference>
<evidence type="ECO:0000256" key="11">
    <source>
        <dbReference type="ARBA" id="ARBA00022833"/>
    </source>
</evidence>
<keyword evidence="12" id="KW-0007">Acetylation</keyword>
<feature type="binding site" evidence="16">
    <location>
        <position position="494"/>
    </location>
    <ligand>
        <name>Zn(2+)</name>
        <dbReference type="ChEBI" id="CHEBI:29105"/>
        <note>catalytic</note>
    </ligand>
</feature>
<protein>
    <recommendedName>
        <fullName evidence="5 14">Dipeptidyl peptidase 3</fullName>
        <ecNumber evidence="4 14">3.4.14.4</ecNumber>
    </recommendedName>
    <alternativeName>
        <fullName evidence="14">Dipeptidyl aminopeptidase III</fullName>
    </alternativeName>
    <alternativeName>
        <fullName evidence="14">Dipeptidyl peptidase III</fullName>
    </alternativeName>
</protein>
<dbReference type="GO" id="GO:0008270">
    <property type="term" value="F:zinc ion binding"/>
    <property type="evidence" value="ECO:0007669"/>
    <property type="project" value="UniProtKB-ARBA"/>
</dbReference>
<comment type="subcellular location">
    <subcellularLocation>
        <location evidence="2">Cytoplasm</location>
    </subcellularLocation>
</comment>
<dbReference type="FunFam" id="3.30.540.30:FF:000001">
    <property type="entry name" value="Dipeptidyl peptidase 3"/>
    <property type="match status" value="1"/>
</dbReference>
<feature type="active site" evidence="15">
    <location>
        <position position="438"/>
    </location>
</feature>
<evidence type="ECO:0000256" key="16">
    <source>
        <dbReference type="PIRSR" id="PIRSR007828-2"/>
    </source>
</evidence>
<evidence type="ECO:0000313" key="17">
    <source>
        <dbReference type="EMBL" id="JAB66170.1"/>
    </source>
</evidence>
<keyword evidence="10 14" id="KW-0378">Hydrolase</keyword>
<dbReference type="InterPro" id="IPR005317">
    <property type="entry name" value="Dipeptidyl-peptase3"/>
</dbReference>
<dbReference type="FunFam" id="3.30.540.30:FF:000003">
    <property type="entry name" value="Dipeptidyl peptidase 3"/>
    <property type="match status" value="1"/>
</dbReference>
<proteinExistence type="inferred from homology"/>
<keyword evidence="13 14" id="KW-0482">Metalloprotease</keyword>
<sequence length="702" mass="78489">MESEVDKSQYVLPNDQPVVTLEATSAFNSLTSKERLYAHHISQASWKGGLITLLQTSPESGPTFILFHKLFSAESPEEFKALALKSGFTEDEVKALFVYTSGVFCNAGDYKGFGDTKFIPNIEQNRLEELLKLSKIWDQLEPLWVELKEVLYDLRPGKTCLGYNPEGCTTYLSKNCIPEDNGKVQNWLKSQGMDCYNTRLFKTEDNGKITYEIRLAAEEKREVKKATDGNITYVITSGDYSPIMGEVATHLENAIEFAANENEANMLTSYVSSFRTGSLDDHKSGSRYWIRDMGPVIETYIGFIETYRDPAGVRGEFEGFVAAVNKEMSAKFTTLVSNAENFLKLLPWNKGFEKDKFLKPDFTSLDVLTFAGSGIPAGINIPNYDEIRQSEGFKNVSLGNVIPASYQQSVTPFLSQEDAELLQKWRVPAFELQVGLHELLGHGSGKLLRKESDGSLNFSPTLLDPLTGRPPASYYEPGDTYDTKFGPLSSSYEECRAEAVGLYLSLDPDVLKIFGHEGNEAEEVTYVNWLSLIWAGAGRGLEQWEPGRGWLQAHAQARFVLARVLIQAGIAQVTQPSEGDLLVTLDRSAIKGAGRAAIGHFLLQLQVYKATGNVAEAKKLYHHYAEVSEPWLSWRSIVLANKQPRKMFVQPNLVLGEDSTVKLKCYEASLEGLLQSWTDRFIKPQPLYDALLELTKTDAHHF</sequence>
<comment type="catalytic activity">
    <reaction evidence="1 14">
        <text>Release of an N-terminal dipeptide from a peptide comprising four or more residues, with broad specificity. Also acts on dipeptidyl 2-naphthylamides.</text>
        <dbReference type="EC" id="3.4.14.4"/>
    </reaction>
</comment>
<dbReference type="AlphaFoldDB" id="V5G7S1"/>
<keyword evidence="6 14" id="KW-0031">Aminopeptidase</keyword>
<dbReference type="GO" id="GO:0006508">
    <property type="term" value="P:proteolysis"/>
    <property type="evidence" value="ECO:0007669"/>
    <property type="project" value="UniProtKB-KW"/>
</dbReference>
<evidence type="ECO:0000256" key="3">
    <source>
        <dbReference type="ARBA" id="ARBA00010200"/>
    </source>
</evidence>
<evidence type="ECO:0000256" key="12">
    <source>
        <dbReference type="ARBA" id="ARBA00022990"/>
    </source>
</evidence>
<keyword evidence="11 14" id="KW-0862">Zinc</keyword>
<feature type="binding site" evidence="16">
    <location>
        <position position="442"/>
    </location>
    <ligand>
        <name>Zn(2+)</name>
        <dbReference type="ChEBI" id="CHEBI:29105"/>
        <note>catalytic</note>
    </ligand>
</feature>
<evidence type="ECO:0000256" key="14">
    <source>
        <dbReference type="PIRNR" id="PIRNR007828"/>
    </source>
</evidence>
<dbReference type="PIRSF" id="PIRSF007828">
    <property type="entry name" value="Dipeptidyl-peptidase_III"/>
    <property type="match status" value="1"/>
</dbReference>
<gene>
    <name evidence="17" type="primary">DPP3</name>
</gene>
<accession>V5G7S1</accession>
<evidence type="ECO:0000256" key="8">
    <source>
        <dbReference type="ARBA" id="ARBA00022670"/>
    </source>
</evidence>
<keyword evidence="8 14" id="KW-0645">Protease</keyword>
<dbReference type="PANTHER" id="PTHR23422">
    <property type="entry name" value="DIPEPTIDYL PEPTIDASE III-RELATED"/>
    <property type="match status" value="1"/>
</dbReference>
<dbReference type="Pfam" id="PF03571">
    <property type="entry name" value="Peptidase_M49"/>
    <property type="match status" value="1"/>
</dbReference>
<evidence type="ECO:0000256" key="10">
    <source>
        <dbReference type="ARBA" id="ARBA00022801"/>
    </source>
</evidence>
<dbReference type="MEROPS" id="M49.A01"/>
<evidence type="ECO:0000256" key="15">
    <source>
        <dbReference type="PIRSR" id="PIRSR007828-1"/>
    </source>
</evidence>
<dbReference type="EC" id="3.4.14.4" evidence="4 14"/>
<keyword evidence="7 14" id="KW-0963">Cytoplasm</keyword>
<organism evidence="17">
    <name type="scientific">Anoplophora glabripennis</name>
    <name type="common">Asian longhorn beetle</name>
    <name type="synonym">Anoplophora nobilis</name>
    <dbReference type="NCBI Taxonomy" id="217634"/>
    <lineage>
        <taxon>Eukaryota</taxon>
        <taxon>Metazoa</taxon>
        <taxon>Ecdysozoa</taxon>
        <taxon>Arthropoda</taxon>
        <taxon>Hexapoda</taxon>
        <taxon>Insecta</taxon>
        <taxon>Pterygota</taxon>
        <taxon>Neoptera</taxon>
        <taxon>Endopterygota</taxon>
        <taxon>Coleoptera</taxon>
        <taxon>Polyphaga</taxon>
        <taxon>Cucujiformia</taxon>
        <taxon>Chrysomeloidea</taxon>
        <taxon>Cerambycidae</taxon>
        <taxon>Lamiinae</taxon>
        <taxon>Lamiini</taxon>
        <taxon>Anoplophora</taxon>
    </lineage>
</organism>
<dbReference type="GO" id="GO:0008235">
    <property type="term" value="F:metalloexopeptidase activity"/>
    <property type="evidence" value="ECO:0007669"/>
    <property type="project" value="InterPro"/>
</dbReference>
<feature type="binding site" evidence="16">
    <location>
        <position position="437"/>
    </location>
    <ligand>
        <name>Zn(2+)</name>
        <dbReference type="ChEBI" id="CHEBI:29105"/>
        <note>catalytic</note>
    </ligand>
</feature>
<evidence type="ECO:0000256" key="1">
    <source>
        <dbReference type="ARBA" id="ARBA00001336"/>
    </source>
</evidence>
<evidence type="ECO:0000256" key="9">
    <source>
        <dbReference type="ARBA" id="ARBA00022723"/>
    </source>
</evidence>
<dbReference type="InterPro" id="IPR039461">
    <property type="entry name" value="Peptidase_M49"/>
</dbReference>
<name>V5G7S1_ANOGL</name>
<dbReference type="PANTHER" id="PTHR23422:SF11">
    <property type="entry name" value="DIPEPTIDYL PEPTIDASE 3"/>
    <property type="match status" value="1"/>
</dbReference>
<dbReference type="GO" id="GO:0008239">
    <property type="term" value="F:dipeptidyl-peptidase activity"/>
    <property type="evidence" value="ECO:0007669"/>
    <property type="project" value="UniProtKB-UniRule"/>
</dbReference>
<evidence type="ECO:0000256" key="4">
    <source>
        <dbReference type="ARBA" id="ARBA00012063"/>
    </source>
</evidence>
<reference evidence="17" key="1">
    <citation type="submission" date="2013-07" db="EMBL/GenBank/DDBJ databases">
        <title>Midgut Transcriptome Profiling of Anoplphora glabripennis, a Lignocellulose Degrading, Wood-Boring Cerambycid.</title>
        <authorList>
            <person name="Scully E.D."/>
            <person name="Hoover K."/>
            <person name="Carlson J.E."/>
            <person name="Tien M."/>
            <person name="Geib S.M."/>
        </authorList>
    </citation>
    <scope>NUCLEOTIDE SEQUENCE</scope>
</reference>
<dbReference type="Gene3D" id="3.30.540.30">
    <property type="match status" value="3"/>
</dbReference>
<evidence type="ECO:0000256" key="2">
    <source>
        <dbReference type="ARBA" id="ARBA00004496"/>
    </source>
</evidence>
<evidence type="ECO:0000256" key="7">
    <source>
        <dbReference type="ARBA" id="ARBA00022490"/>
    </source>
</evidence>
<comment type="cofactor">
    <cofactor evidence="14 16">
        <name>Zn(2+)</name>
        <dbReference type="ChEBI" id="CHEBI:29105"/>
    </cofactor>
    <text evidence="14 16">Binds 1 zinc ion per subunit.</text>
</comment>
<dbReference type="EMBL" id="GALX01002296">
    <property type="protein sequence ID" value="JAB66170.1"/>
    <property type="molecule type" value="Transcribed_RNA"/>
</dbReference>
<evidence type="ECO:0000256" key="13">
    <source>
        <dbReference type="ARBA" id="ARBA00023049"/>
    </source>
</evidence>
<evidence type="ECO:0000256" key="5">
    <source>
        <dbReference type="ARBA" id="ARBA00014713"/>
    </source>
</evidence>
<comment type="similarity">
    <text evidence="3 14">Belongs to the peptidase M49 family.</text>
</comment>
<dbReference type="GO" id="GO:0005737">
    <property type="term" value="C:cytoplasm"/>
    <property type="evidence" value="ECO:0007669"/>
    <property type="project" value="UniProtKB-SubCell"/>
</dbReference>